<evidence type="ECO:0000313" key="2">
    <source>
        <dbReference type="EMBL" id="KAK0588537.1"/>
    </source>
</evidence>
<keyword evidence="3" id="KW-1185">Reference proteome</keyword>
<reference evidence="2" key="1">
    <citation type="journal article" date="2022" name="Plant J.">
        <title>Strategies of tolerance reflected in two North American maple genomes.</title>
        <authorList>
            <person name="McEvoy S.L."/>
            <person name="Sezen U.U."/>
            <person name="Trouern-Trend A."/>
            <person name="McMahon S.M."/>
            <person name="Schaberg P.G."/>
            <person name="Yang J."/>
            <person name="Wegrzyn J.L."/>
            <person name="Swenson N.G."/>
        </authorList>
    </citation>
    <scope>NUCLEOTIDE SEQUENCE</scope>
    <source>
        <strain evidence="2">NS2018</strain>
    </source>
</reference>
<gene>
    <name evidence="2" type="ORF">LWI29_002268</name>
</gene>
<evidence type="ECO:0000256" key="1">
    <source>
        <dbReference type="SAM" id="MobiDB-lite"/>
    </source>
</evidence>
<accession>A0AA39VQ74</accession>
<feature type="compositionally biased region" description="Basic and acidic residues" evidence="1">
    <location>
        <begin position="1"/>
        <end position="20"/>
    </location>
</feature>
<dbReference type="EMBL" id="JAUESC010000381">
    <property type="protein sequence ID" value="KAK0588537.1"/>
    <property type="molecule type" value="Genomic_DNA"/>
</dbReference>
<protein>
    <submittedName>
        <fullName evidence="2">Uncharacterized protein</fullName>
    </submittedName>
</protein>
<dbReference type="Proteomes" id="UP001168877">
    <property type="component" value="Unassembled WGS sequence"/>
</dbReference>
<proteinExistence type="predicted"/>
<name>A0AA39VQ74_ACESA</name>
<organism evidence="2 3">
    <name type="scientific">Acer saccharum</name>
    <name type="common">Sugar maple</name>
    <dbReference type="NCBI Taxonomy" id="4024"/>
    <lineage>
        <taxon>Eukaryota</taxon>
        <taxon>Viridiplantae</taxon>
        <taxon>Streptophyta</taxon>
        <taxon>Embryophyta</taxon>
        <taxon>Tracheophyta</taxon>
        <taxon>Spermatophyta</taxon>
        <taxon>Magnoliopsida</taxon>
        <taxon>eudicotyledons</taxon>
        <taxon>Gunneridae</taxon>
        <taxon>Pentapetalae</taxon>
        <taxon>rosids</taxon>
        <taxon>malvids</taxon>
        <taxon>Sapindales</taxon>
        <taxon>Sapindaceae</taxon>
        <taxon>Hippocastanoideae</taxon>
        <taxon>Acereae</taxon>
        <taxon>Acer</taxon>
    </lineage>
</organism>
<sequence length="113" mass="12634">MKGRLKNRDLRNEFEKERLAQSELTTANPKESGQLIVSGGVVHDFGRGGDNRLAVGSDSGERMELTATGDNCYGTRQTEAASVTLRRCHNPDESAIVKRRQAISFFCRFEDRD</sequence>
<comment type="caution">
    <text evidence="2">The sequence shown here is derived from an EMBL/GenBank/DDBJ whole genome shotgun (WGS) entry which is preliminary data.</text>
</comment>
<feature type="compositionally biased region" description="Polar residues" evidence="1">
    <location>
        <begin position="22"/>
        <end position="31"/>
    </location>
</feature>
<feature type="region of interest" description="Disordered" evidence="1">
    <location>
        <begin position="1"/>
        <end position="32"/>
    </location>
</feature>
<reference evidence="2" key="2">
    <citation type="submission" date="2023-06" db="EMBL/GenBank/DDBJ databases">
        <authorList>
            <person name="Swenson N.G."/>
            <person name="Wegrzyn J.L."/>
            <person name="Mcevoy S.L."/>
        </authorList>
    </citation>
    <scope>NUCLEOTIDE SEQUENCE</scope>
    <source>
        <strain evidence="2">NS2018</strain>
        <tissue evidence="2">Leaf</tissue>
    </source>
</reference>
<dbReference type="AlphaFoldDB" id="A0AA39VQ74"/>
<evidence type="ECO:0000313" key="3">
    <source>
        <dbReference type="Proteomes" id="UP001168877"/>
    </source>
</evidence>